<dbReference type="Proteomes" id="UP001231362">
    <property type="component" value="Unassembled WGS sequence"/>
</dbReference>
<gene>
    <name evidence="1" type="ORF">J2S07_000485</name>
</gene>
<evidence type="ECO:0000313" key="2">
    <source>
        <dbReference type="Proteomes" id="UP001231362"/>
    </source>
</evidence>
<sequence>MIVCNKGIHGNIRLNLANFLKLQGDLTEVEMAKKLNVSRSQLWRIKTKSSAVGQEFIAKFKNAYPNEPFEKYFFIESVELNQRC</sequence>
<proteinExistence type="predicted"/>
<comment type="caution">
    <text evidence="1">The sequence shown here is derived from an EMBL/GenBank/DDBJ whole genome shotgun (WGS) entry which is preliminary data.</text>
</comment>
<organism evidence="1 2">
    <name type="scientific">Anoxybacillus andreesenii</name>
    <dbReference type="NCBI Taxonomy" id="1325932"/>
    <lineage>
        <taxon>Bacteria</taxon>
        <taxon>Bacillati</taxon>
        <taxon>Bacillota</taxon>
        <taxon>Bacilli</taxon>
        <taxon>Bacillales</taxon>
        <taxon>Anoxybacillaceae</taxon>
        <taxon>Anoxybacillus</taxon>
    </lineage>
</organism>
<evidence type="ECO:0000313" key="1">
    <source>
        <dbReference type="EMBL" id="MDQ0154181.1"/>
    </source>
</evidence>
<dbReference type="EMBL" id="JAUSTU010000002">
    <property type="protein sequence ID" value="MDQ0154181.1"/>
    <property type="molecule type" value="Genomic_DNA"/>
</dbReference>
<dbReference type="RefSeq" id="WP_307148799.1">
    <property type="nucleotide sequence ID" value="NZ_JAUSTU010000002.1"/>
</dbReference>
<accession>A0ABT9UZR0</accession>
<reference evidence="1 2" key="1">
    <citation type="submission" date="2023-07" db="EMBL/GenBank/DDBJ databases">
        <title>Genomic Encyclopedia of Type Strains, Phase IV (KMG-IV): sequencing the most valuable type-strain genomes for metagenomic binning, comparative biology and taxonomic classification.</title>
        <authorList>
            <person name="Goeker M."/>
        </authorList>
    </citation>
    <scope>NUCLEOTIDE SEQUENCE [LARGE SCALE GENOMIC DNA]</scope>
    <source>
        <strain evidence="1 2">DSM 23948</strain>
    </source>
</reference>
<name>A0ABT9UZR0_9BACL</name>
<keyword evidence="2" id="KW-1185">Reference proteome</keyword>
<protein>
    <submittedName>
        <fullName evidence="1">Transcriptional regulator with XRE-family HTH domain</fullName>
    </submittedName>
</protein>